<dbReference type="OrthoDB" id="3370at2759"/>
<gene>
    <name evidence="12" type="primary">Dbp73D</name>
    <name evidence="12" type="ORF">c0_g1_i1</name>
</gene>
<evidence type="ECO:0000256" key="8">
    <source>
        <dbReference type="SAM" id="Coils"/>
    </source>
</evidence>
<comment type="similarity">
    <text evidence="6">Belongs to the DEAD box helicase family.</text>
</comment>
<dbReference type="GO" id="GO:0016787">
    <property type="term" value="F:hydrolase activity"/>
    <property type="evidence" value="ECO:0007669"/>
    <property type="project" value="UniProtKB-KW"/>
</dbReference>
<dbReference type="Pfam" id="PF00271">
    <property type="entry name" value="Helicase_C"/>
    <property type="match status" value="1"/>
</dbReference>
<evidence type="ECO:0000256" key="3">
    <source>
        <dbReference type="ARBA" id="ARBA00022806"/>
    </source>
</evidence>
<feature type="region of interest" description="Disordered" evidence="9">
    <location>
        <begin position="690"/>
        <end position="731"/>
    </location>
</feature>
<organism evidence="12">
    <name type="scientific">Bactrocera latifrons</name>
    <name type="common">Malaysian fruit fly</name>
    <name type="synonym">Chaetodacus latifrons</name>
    <dbReference type="NCBI Taxonomy" id="174628"/>
    <lineage>
        <taxon>Eukaryota</taxon>
        <taxon>Metazoa</taxon>
        <taxon>Ecdysozoa</taxon>
        <taxon>Arthropoda</taxon>
        <taxon>Hexapoda</taxon>
        <taxon>Insecta</taxon>
        <taxon>Pterygota</taxon>
        <taxon>Neoptera</taxon>
        <taxon>Endopterygota</taxon>
        <taxon>Diptera</taxon>
        <taxon>Brachycera</taxon>
        <taxon>Muscomorpha</taxon>
        <taxon>Tephritoidea</taxon>
        <taxon>Tephritidae</taxon>
        <taxon>Bactrocera</taxon>
        <taxon>Bactrocera</taxon>
    </lineage>
</organism>
<dbReference type="EC" id="3.6.4.13" evidence="7"/>
<evidence type="ECO:0000256" key="9">
    <source>
        <dbReference type="SAM" id="MobiDB-lite"/>
    </source>
</evidence>
<keyword evidence="1 6" id="KW-0547">Nucleotide-binding</keyword>
<reference evidence="12" key="1">
    <citation type="submission" date="2015-06" db="EMBL/GenBank/DDBJ databases">
        <authorList>
            <person name="Hoefler B.C."/>
            <person name="Straight P.D."/>
        </authorList>
    </citation>
    <scope>NUCLEOTIDE SEQUENCE</scope>
</reference>
<dbReference type="InterPro" id="IPR011545">
    <property type="entry name" value="DEAD/DEAH_box_helicase_dom"/>
</dbReference>
<dbReference type="GO" id="GO:0005524">
    <property type="term" value="F:ATP binding"/>
    <property type="evidence" value="ECO:0007669"/>
    <property type="project" value="UniProtKB-UniRule"/>
</dbReference>
<accession>A0A0K8UPS4</accession>
<dbReference type="CDD" id="cd18787">
    <property type="entry name" value="SF2_C_DEAD"/>
    <property type="match status" value="1"/>
</dbReference>
<evidence type="ECO:0000256" key="5">
    <source>
        <dbReference type="ARBA" id="ARBA00022884"/>
    </source>
</evidence>
<dbReference type="Pfam" id="PF00270">
    <property type="entry name" value="DEAD"/>
    <property type="match status" value="1"/>
</dbReference>
<keyword evidence="4 6" id="KW-0067">ATP-binding</keyword>
<proteinExistence type="inferred from homology"/>
<feature type="region of interest" description="Disordered" evidence="9">
    <location>
        <begin position="96"/>
        <end position="122"/>
    </location>
</feature>
<keyword evidence="2 6" id="KW-0378">Hydrolase</keyword>
<dbReference type="AlphaFoldDB" id="A0A0K8UPS4"/>
<dbReference type="PROSITE" id="PS51194">
    <property type="entry name" value="HELICASE_CTER"/>
    <property type="match status" value="1"/>
</dbReference>
<keyword evidence="8" id="KW-0175">Coiled coil</keyword>
<evidence type="ECO:0000256" key="7">
    <source>
        <dbReference type="RuleBase" id="RU365068"/>
    </source>
</evidence>
<dbReference type="InterPro" id="IPR000629">
    <property type="entry name" value="RNA-helicase_DEAD-box_CS"/>
</dbReference>
<comment type="function">
    <text evidence="7">RNA helicase.</text>
</comment>
<dbReference type="InterPro" id="IPR027417">
    <property type="entry name" value="P-loop_NTPase"/>
</dbReference>
<dbReference type="GO" id="GO:0003723">
    <property type="term" value="F:RNA binding"/>
    <property type="evidence" value="ECO:0007669"/>
    <property type="project" value="UniProtKB-UniRule"/>
</dbReference>
<dbReference type="SMART" id="SM00487">
    <property type="entry name" value="DEXDc"/>
    <property type="match status" value="1"/>
</dbReference>
<evidence type="ECO:0000256" key="2">
    <source>
        <dbReference type="ARBA" id="ARBA00022801"/>
    </source>
</evidence>
<comment type="domain">
    <text evidence="7">The Q motif is unique to and characteristic of the DEAD box family of RNA helicases and controls ATP binding and hydrolysis.</text>
</comment>
<dbReference type="CDD" id="cd17956">
    <property type="entry name" value="DEADc_DDX51"/>
    <property type="match status" value="1"/>
</dbReference>
<dbReference type="PROSITE" id="PS51192">
    <property type="entry name" value="HELICASE_ATP_BIND_1"/>
    <property type="match status" value="1"/>
</dbReference>
<evidence type="ECO:0000256" key="4">
    <source>
        <dbReference type="ARBA" id="ARBA00022840"/>
    </source>
</evidence>
<dbReference type="EMBL" id="GDHF01023801">
    <property type="protein sequence ID" value="JAI28513.1"/>
    <property type="molecule type" value="Transcribed_RNA"/>
</dbReference>
<sequence length="731" mass="83039">MAGIYTHTNTQFLCMYLCTRMYIGMEILQRQIKSLESDVAEVRYTASKPEEVAKNEEDILQQILQKVENRKRKKSTVELLDLEATQEKKKTLVKDVISKDESKSQTKDTKTVEESDADSDRDIDPIAEVTRNFDATHFQVLVEDVDESKPKKVSMVLPSWLAHPTIISTTIAPKSEAVSDESAVIKLTYLAPHIRHSLKEMQFTRLFPVQAAVIPWLLEAQAKPPPFRARDICVSAPTGSGKTLAFAIPVVQLLANRVERKIRALVVLPVAELALQVFKVFKKLCEKTDLTVCLLSKKFPFAQEQEKLVEFYKGHYYSKVDIVVTTPGRLVDHLHATKGFCLKALRFLVIDEADRIMDAVFQNWLYHLDEHVRTTSDQLLSGRAAPLCIRELESSYGIQPHKLLFSATLSQDPEKLQNLRLFQPKLFTSVLANLSEMQEKFADATNSEEQKSEQLKRGEFIGKYTTPAELSECYCITENRIKPLSLFALINENEWTKFLCFTNSAESSSRLSFVLKSLFKDELVIRELSASITPKERANVLSQFARGRVHGLVCSDALARGIDIPDVDVVISYDLPRHVKTYIHRIGRTARAGSPGTAITMLTQKELQQFNHILGEVGKTLTKEISVKTNYEAEYAKQYTLALQDLRKKIEQDKRLQLMRKERVKDNAKLAAKDPSKMSVMEKLQLQASTQVGDMEQGRKENQIQENNVKNKLVKRKKFNASAGKTKEIKK</sequence>
<keyword evidence="5 7" id="KW-0694">RNA-binding</keyword>
<comment type="catalytic activity">
    <reaction evidence="7">
        <text>ATP + H2O = ADP + phosphate + H(+)</text>
        <dbReference type="Rhea" id="RHEA:13065"/>
        <dbReference type="ChEBI" id="CHEBI:15377"/>
        <dbReference type="ChEBI" id="CHEBI:15378"/>
        <dbReference type="ChEBI" id="CHEBI:30616"/>
        <dbReference type="ChEBI" id="CHEBI:43474"/>
        <dbReference type="ChEBI" id="CHEBI:456216"/>
        <dbReference type="EC" id="3.6.4.13"/>
    </reaction>
</comment>
<evidence type="ECO:0000313" key="12">
    <source>
        <dbReference type="EMBL" id="JAI28513.1"/>
    </source>
</evidence>
<name>A0A0K8UPS4_BACLA</name>
<dbReference type="SUPFAM" id="SSF52540">
    <property type="entry name" value="P-loop containing nucleoside triphosphate hydrolases"/>
    <property type="match status" value="1"/>
</dbReference>
<dbReference type="GO" id="GO:0003724">
    <property type="term" value="F:RNA helicase activity"/>
    <property type="evidence" value="ECO:0007669"/>
    <property type="project" value="UniProtKB-EC"/>
</dbReference>
<dbReference type="InterPro" id="IPR014001">
    <property type="entry name" value="Helicase_ATP-bd"/>
</dbReference>
<keyword evidence="3 6" id="KW-0347">Helicase</keyword>
<dbReference type="InterPro" id="IPR001650">
    <property type="entry name" value="Helicase_C-like"/>
</dbReference>
<protein>
    <recommendedName>
        <fullName evidence="7">ATP-dependent RNA helicase</fullName>
        <ecNumber evidence="7">3.6.4.13</ecNumber>
    </recommendedName>
</protein>
<feature type="coiled-coil region" evidence="8">
    <location>
        <begin position="25"/>
        <end position="73"/>
    </location>
</feature>
<dbReference type="Gene3D" id="3.40.50.300">
    <property type="entry name" value="P-loop containing nucleotide triphosphate hydrolases"/>
    <property type="match status" value="2"/>
</dbReference>
<feature type="domain" description="Helicase ATP-binding" evidence="10">
    <location>
        <begin position="223"/>
        <end position="427"/>
    </location>
</feature>
<evidence type="ECO:0000259" key="11">
    <source>
        <dbReference type="PROSITE" id="PS51194"/>
    </source>
</evidence>
<dbReference type="PANTHER" id="PTHR24031">
    <property type="entry name" value="RNA HELICASE"/>
    <property type="match status" value="1"/>
</dbReference>
<dbReference type="SMART" id="SM00490">
    <property type="entry name" value="HELICc"/>
    <property type="match status" value="1"/>
</dbReference>
<dbReference type="PROSITE" id="PS00039">
    <property type="entry name" value="DEAD_ATP_HELICASE"/>
    <property type="match status" value="1"/>
</dbReference>
<feature type="domain" description="Helicase C-terminal" evidence="11">
    <location>
        <begin position="485"/>
        <end position="633"/>
    </location>
</feature>
<evidence type="ECO:0000256" key="6">
    <source>
        <dbReference type="RuleBase" id="RU000492"/>
    </source>
</evidence>
<evidence type="ECO:0000259" key="10">
    <source>
        <dbReference type="PROSITE" id="PS51192"/>
    </source>
</evidence>
<evidence type="ECO:0000256" key="1">
    <source>
        <dbReference type="ARBA" id="ARBA00022741"/>
    </source>
</evidence>